<dbReference type="GO" id="GO:0005549">
    <property type="term" value="F:odorant binding"/>
    <property type="evidence" value="ECO:0007669"/>
    <property type="project" value="InterPro"/>
</dbReference>
<reference evidence="2" key="1">
    <citation type="submission" date="2020-11" db="EMBL/GenBank/DDBJ databases">
        <authorList>
            <person name="Tran Van P."/>
        </authorList>
    </citation>
    <scope>NUCLEOTIDE SEQUENCE</scope>
</reference>
<evidence type="ECO:0000256" key="1">
    <source>
        <dbReference type="SAM" id="SignalP"/>
    </source>
</evidence>
<feature type="signal peptide" evidence="1">
    <location>
        <begin position="1"/>
        <end position="17"/>
    </location>
</feature>
<accession>A0A7R9DG21</accession>
<gene>
    <name evidence="2" type="ORF">TPSB3V08_LOCUS9436</name>
</gene>
<dbReference type="InterPro" id="IPR036728">
    <property type="entry name" value="PBP_GOBP_sf"/>
</dbReference>
<sequence length="272" mass="29571">MKFQIIISLIFIWVAVAVLVEGARKKKKQKPADSLSEENMAELTQKYFTCNMKLHKSLTGASISRRGACTFNATAPDSRTIPHLFKTTWLASKENPQNALQVKVERQCIIGCIMTEMGVMSNNQINLTSAEALIRKKAGDQAEMGIELLKVCAETVQLISTSSALPGMFSTGEPIKSQNQPSQISAHAHLTNYALYSQKLADSFVGRFEEMLNISLIVAVHHGSTYSVLIAALLRYSLLSISGALGTQPDQCIAGAKTCECVLESGLISQMG</sequence>
<dbReference type="CDD" id="cd23992">
    <property type="entry name" value="PBP_GOBP"/>
    <property type="match status" value="1"/>
</dbReference>
<name>A0A7R9DG21_TIMPO</name>
<evidence type="ECO:0000313" key="2">
    <source>
        <dbReference type="EMBL" id="CAD7414082.1"/>
    </source>
</evidence>
<proteinExistence type="predicted"/>
<dbReference type="AlphaFoldDB" id="A0A7R9DG21"/>
<protein>
    <submittedName>
        <fullName evidence="2">Uncharacterized protein</fullName>
    </submittedName>
</protein>
<keyword evidence="1" id="KW-0732">Signal</keyword>
<dbReference type="Gene3D" id="1.10.238.20">
    <property type="entry name" value="Pheromone/general odorant binding protein domain"/>
    <property type="match status" value="1"/>
</dbReference>
<feature type="chain" id="PRO_5030604614" evidence="1">
    <location>
        <begin position="18"/>
        <end position="272"/>
    </location>
</feature>
<dbReference type="EMBL" id="OD007528">
    <property type="protein sequence ID" value="CAD7414082.1"/>
    <property type="molecule type" value="Genomic_DNA"/>
</dbReference>
<organism evidence="2">
    <name type="scientific">Timema poppense</name>
    <name type="common">Walking stick</name>
    <dbReference type="NCBI Taxonomy" id="170557"/>
    <lineage>
        <taxon>Eukaryota</taxon>
        <taxon>Metazoa</taxon>
        <taxon>Ecdysozoa</taxon>
        <taxon>Arthropoda</taxon>
        <taxon>Hexapoda</taxon>
        <taxon>Insecta</taxon>
        <taxon>Pterygota</taxon>
        <taxon>Neoptera</taxon>
        <taxon>Polyneoptera</taxon>
        <taxon>Phasmatodea</taxon>
        <taxon>Timematodea</taxon>
        <taxon>Timematoidea</taxon>
        <taxon>Timematidae</taxon>
        <taxon>Timema</taxon>
    </lineage>
</organism>